<dbReference type="CDD" id="cd07818">
    <property type="entry name" value="SRPBCC_1"/>
    <property type="match status" value="1"/>
</dbReference>
<dbReference type="Proteomes" id="UP001235760">
    <property type="component" value="Unassembled WGS sequence"/>
</dbReference>
<dbReference type="EMBL" id="JAUZEE010000009">
    <property type="protein sequence ID" value="MDP4302116.1"/>
    <property type="molecule type" value="Genomic_DNA"/>
</dbReference>
<dbReference type="SUPFAM" id="SSF55961">
    <property type="entry name" value="Bet v1-like"/>
    <property type="match status" value="1"/>
</dbReference>
<keyword evidence="2" id="KW-1185">Reference proteome</keyword>
<accession>A0ABT9G6J5</accession>
<gene>
    <name evidence="1" type="ORF">Q8X39_15875</name>
</gene>
<dbReference type="Gene3D" id="3.30.530.20">
    <property type="match status" value="1"/>
</dbReference>
<organism evidence="1 2">
    <name type="scientific">Leptothrix discophora</name>
    <dbReference type="NCBI Taxonomy" id="89"/>
    <lineage>
        <taxon>Bacteria</taxon>
        <taxon>Pseudomonadati</taxon>
        <taxon>Pseudomonadota</taxon>
        <taxon>Betaproteobacteria</taxon>
        <taxon>Burkholderiales</taxon>
        <taxon>Sphaerotilaceae</taxon>
        <taxon>Leptothrix</taxon>
    </lineage>
</organism>
<dbReference type="InterPro" id="IPR023393">
    <property type="entry name" value="START-like_dom_sf"/>
</dbReference>
<dbReference type="InterPro" id="IPR019587">
    <property type="entry name" value="Polyketide_cyclase/dehydratase"/>
</dbReference>
<evidence type="ECO:0000313" key="1">
    <source>
        <dbReference type="EMBL" id="MDP4302116.1"/>
    </source>
</evidence>
<comment type="caution">
    <text evidence="1">The sequence shown here is derived from an EMBL/GenBank/DDBJ whole genome shotgun (WGS) entry which is preliminary data.</text>
</comment>
<sequence>MKLILLVVIAVVAVLLWRASRRPDRFRIERSAVIAAPAATLHALVDDFHRWVDWSPWEDRDPALRREYGGAPHGTGARYAWSGNRQVGRGEMTITRSVPARSIELKLDFLAPFEAHNVGAFTFEPVAGGTRVVWVMEGPASFANKLMGLLLDIDRMVGRDFERGLQRLEALALRTPA</sequence>
<reference evidence="1 2" key="1">
    <citation type="submission" date="2023-08" db="EMBL/GenBank/DDBJ databases">
        <authorList>
            <person name="Roldan D.M."/>
            <person name="Menes R.J."/>
        </authorList>
    </citation>
    <scope>NUCLEOTIDE SEQUENCE [LARGE SCALE GENOMIC DNA]</scope>
    <source>
        <strain evidence="1 2">CCM 2812</strain>
    </source>
</reference>
<name>A0ABT9G6J5_LEPDI</name>
<dbReference type="RefSeq" id="WP_305750658.1">
    <property type="nucleotide sequence ID" value="NZ_JAUZEE010000009.1"/>
</dbReference>
<dbReference type="Pfam" id="PF10604">
    <property type="entry name" value="Polyketide_cyc2"/>
    <property type="match status" value="1"/>
</dbReference>
<proteinExistence type="predicted"/>
<protein>
    <submittedName>
        <fullName evidence="1">SRPBCC family protein</fullName>
    </submittedName>
</protein>
<evidence type="ECO:0000313" key="2">
    <source>
        <dbReference type="Proteomes" id="UP001235760"/>
    </source>
</evidence>